<proteinExistence type="predicted"/>
<reference evidence="1" key="1">
    <citation type="journal article" date="2015" name="Nature">
        <title>Complex archaea that bridge the gap between prokaryotes and eukaryotes.</title>
        <authorList>
            <person name="Spang A."/>
            <person name="Saw J.H."/>
            <person name="Jorgensen S.L."/>
            <person name="Zaremba-Niedzwiedzka K."/>
            <person name="Martijn J."/>
            <person name="Lind A.E."/>
            <person name="van Eijk R."/>
            <person name="Schleper C."/>
            <person name="Guy L."/>
            <person name="Ettema T.J."/>
        </authorList>
    </citation>
    <scope>NUCLEOTIDE SEQUENCE</scope>
</reference>
<organism evidence="1">
    <name type="scientific">marine sediment metagenome</name>
    <dbReference type="NCBI Taxonomy" id="412755"/>
    <lineage>
        <taxon>unclassified sequences</taxon>
        <taxon>metagenomes</taxon>
        <taxon>ecological metagenomes</taxon>
    </lineage>
</organism>
<comment type="caution">
    <text evidence="1">The sequence shown here is derived from an EMBL/GenBank/DDBJ whole genome shotgun (WGS) entry which is preliminary data.</text>
</comment>
<sequence length="120" mass="13268">MQRLGRSVRPKSHRLVETPRLGIVLEHPERCHCAASRLEEILAEVAERTANALPPMHGSQVYPPDFPCLSPVKIVVATIADRQEAEHLAILLGKICLFRMLRKGVAEPLGSFSVVEPGQE</sequence>
<name>A0A0F9PD09_9ZZZZ</name>
<protein>
    <submittedName>
        <fullName evidence="1">Uncharacterized protein</fullName>
    </submittedName>
</protein>
<dbReference type="AlphaFoldDB" id="A0A0F9PD09"/>
<accession>A0A0F9PD09</accession>
<dbReference type="EMBL" id="LAZR01005564">
    <property type="protein sequence ID" value="KKM98885.1"/>
    <property type="molecule type" value="Genomic_DNA"/>
</dbReference>
<evidence type="ECO:0000313" key="1">
    <source>
        <dbReference type="EMBL" id="KKM98885.1"/>
    </source>
</evidence>
<gene>
    <name evidence="1" type="ORF">LCGC14_1153390</name>
</gene>